<organism evidence="1 2">
    <name type="scientific">Candidatus Jorgensenbacteria bacterium RIFCSPLOWO2_12_FULL_42_11</name>
    <dbReference type="NCBI Taxonomy" id="1798473"/>
    <lineage>
        <taxon>Bacteria</taxon>
        <taxon>Candidatus Joergenseniibacteriota</taxon>
    </lineage>
</organism>
<dbReference type="AlphaFoldDB" id="A0A1F6C222"/>
<comment type="caution">
    <text evidence="1">The sequence shown here is derived from an EMBL/GenBank/DDBJ whole genome shotgun (WGS) entry which is preliminary data.</text>
</comment>
<evidence type="ECO:0000313" key="2">
    <source>
        <dbReference type="Proteomes" id="UP000176633"/>
    </source>
</evidence>
<evidence type="ECO:0000313" key="1">
    <source>
        <dbReference type="EMBL" id="OGG43256.1"/>
    </source>
</evidence>
<gene>
    <name evidence="1" type="ORF">A3G50_01230</name>
</gene>
<name>A0A1F6C222_9BACT</name>
<dbReference type="Proteomes" id="UP000176633">
    <property type="component" value="Unassembled WGS sequence"/>
</dbReference>
<dbReference type="EMBL" id="MFKM01000019">
    <property type="protein sequence ID" value="OGG43256.1"/>
    <property type="molecule type" value="Genomic_DNA"/>
</dbReference>
<sequence length="64" mass="7602">MDVNQKGGEMTSPKNFNKIESDVHQMLGDIKIQEICHWKTFPNYWLLIIGFRQKVISGFFWKEV</sequence>
<accession>A0A1F6C222</accession>
<proteinExistence type="predicted"/>
<reference evidence="1 2" key="1">
    <citation type="journal article" date="2016" name="Nat. Commun.">
        <title>Thousands of microbial genomes shed light on interconnected biogeochemical processes in an aquifer system.</title>
        <authorList>
            <person name="Anantharaman K."/>
            <person name="Brown C.T."/>
            <person name="Hug L.A."/>
            <person name="Sharon I."/>
            <person name="Castelle C.J."/>
            <person name="Probst A.J."/>
            <person name="Thomas B.C."/>
            <person name="Singh A."/>
            <person name="Wilkins M.J."/>
            <person name="Karaoz U."/>
            <person name="Brodie E.L."/>
            <person name="Williams K.H."/>
            <person name="Hubbard S.S."/>
            <person name="Banfield J.F."/>
        </authorList>
    </citation>
    <scope>NUCLEOTIDE SEQUENCE [LARGE SCALE GENOMIC DNA]</scope>
</reference>
<protein>
    <submittedName>
        <fullName evidence="1">Uncharacterized protein</fullName>
    </submittedName>
</protein>